<protein>
    <submittedName>
        <fullName evidence="1">Uncharacterized protein</fullName>
    </submittedName>
</protein>
<reference evidence="1 2" key="1">
    <citation type="submission" date="2019-03" db="EMBL/GenBank/DDBJ databases">
        <title>Single cell metagenomics reveals metabolic interactions within the superorganism composed of flagellate Streblomastix strix and complex community of Bacteroidetes bacteria on its surface.</title>
        <authorList>
            <person name="Treitli S.C."/>
            <person name="Kolisko M."/>
            <person name="Husnik F."/>
            <person name="Keeling P."/>
            <person name="Hampl V."/>
        </authorList>
    </citation>
    <scope>NUCLEOTIDE SEQUENCE [LARGE SCALE GENOMIC DNA]</scope>
    <source>
        <strain evidence="1">ST1C</strain>
    </source>
</reference>
<comment type="caution">
    <text evidence="1">The sequence shown here is derived from an EMBL/GenBank/DDBJ whole genome shotgun (WGS) entry which is preliminary data.</text>
</comment>
<dbReference type="AlphaFoldDB" id="A0A5J4VWV4"/>
<gene>
    <name evidence="1" type="ORF">EZS28_017407</name>
</gene>
<sequence>MMKRLRLNDYKCDEEDDEQLIDRLKRQRFETGFKISQKLEPETDKEFENRIQKEITKYQKEKYYLIHPEAKLPKESAGENHDWRDITQLESVVTRK</sequence>
<name>A0A5J4VWV4_9EUKA</name>
<evidence type="ECO:0000313" key="2">
    <source>
        <dbReference type="Proteomes" id="UP000324800"/>
    </source>
</evidence>
<dbReference type="Proteomes" id="UP000324800">
    <property type="component" value="Unassembled WGS sequence"/>
</dbReference>
<evidence type="ECO:0000313" key="1">
    <source>
        <dbReference type="EMBL" id="KAA6387065.1"/>
    </source>
</evidence>
<dbReference type="EMBL" id="SNRW01004533">
    <property type="protein sequence ID" value="KAA6387065.1"/>
    <property type="molecule type" value="Genomic_DNA"/>
</dbReference>
<organism evidence="1 2">
    <name type="scientific">Streblomastix strix</name>
    <dbReference type="NCBI Taxonomy" id="222440"/>
    <lineage>
        <taxon>Eukaryota</taxon>
        <taxon>Metamonada</taxon>
        <taxon>Preaxostyla</taxon>
        <taxon>Oxymonadida</taxon>
        <taxon>Streblomastigidae</taxon>
        <taxon>Streblomastix</taxon>
    </lineage>
</organism>
<proteinExistence type="predicted"/>
<accession>A0A5J4VWV4</accession>